<keyword evidence="8" id="KW-1185">Reference proteome</keyword>
<feature type="transmembrane region" description="Helical" evidence="5">
    <location>
        <begin position="92"/>
        <end position="111"/>
    </location>
</feature>
<dbReference type="InterPro" id="IPR012404">
    <property type="entry name" value="UCP036436"/>
</dbReference>
<evidence type="ECO:0000313" key="8">
    <source>
        <dbReference type="Proteomes" id="UP000792457"/>
    </source>
</evidence>
<evidence type="ECO:0000256" key="2">
    <source>
        <dbReference type="ARBA" id="ARBA00022692"/>
    </source>
</evidence>
<dbReference type="InterPro" id="IPR037185">
    <property type="entry name" value="EmrE-like"/>
</dbReference>
<dbReference type="SUPFAM" id="SSF103481">
    <property type="entry name" value="Multidrug resistance efflux transporter EmrE"/>
    <property type="match status" value="1"/>
</dbReference>
<feature type="signal peptide" evidence="6">
    <location>
        <begin position="1"/>
        <end position="18"/>
    </location>
</feature>
<feature type="transmembrane region" description="Helical" evidence="5">
    <location>
        <begin position="323"/>
        <end position="351"/>
    </location>
</feature>
<comment type="subcellular location">
    <subcellularLocation>
        <location evidence="1">Membrane</location>
        <topology evidence="1">Multi-pass membrane protein</topology>
    </subcellularLocation>
</comment>
<dbReference type="PANTHER" id="PTHR13146">
    <property type="match status" value="1"/>
</dbReference>
<protein>
    <recommendedName>
        <fullName evidence="9">Solute carrier family 35 member F6</fullName>
    </recommendedName>
</protein>
<accession>A0A8K0JZF5</accession>
<dbReference type="AlphaFoldDB" id="A0A8K0JZF5"/>
<feature type="transmembrane region" description="Helical" evidence="5">
    <location>
        <begin position="265"/>
        <end position="286"/>
    </location>
</feature>
<name>A0A8K0JZF5_LADFU</name>
<evidence type="ECO:0008006" key="9">
    <source>
        <dbReference type="Google" id="ProtNLM"/>
    </source>
</evidence>
<feature type="transmembrane region" description="Helical" evidence="5">
    <location>
        <begin position="150"/>
        <end position="167"/>
    </location>
</feature>
<dbReference type="PANTHER" id="PTHR13146:SF0">
    <property type="entry name" value="SOLUTE CARRIER FAMILY 35 MEMBER F6"/>
    <property type="match status" value="1"/>
</dbReference>
<evidence type="ECO:0000256" key="6">
    <source>
        <dbReference type="SAM" id="SignalP"/>
    </source>
</evidence>
<organism evidence="7 8">
    <name type="scientific">Ladona fulva</name>
    <name type="common">Scarce chaser dragonfly</name>
    <name type="synonym">Libellula fulva</name>
    <dbReference type="NCBI Taxonomy" id="123851"/>
    <lineage>
        <taxon>Eukaryota</taxon>
        <taxon>Metazoa</taxon>
        <taxon>Ecdysozoa</taxon>
        <taxon>Arthropoda</taxon>
        <taxon>Hexapoda</taxon>
        <taxon>Insecta</taxon>
        <taxon>Pterygota</taxon>
        <taxon>Palaeoptera</taxon>
        <taxon>Odonata</taxon>
        <taxon>Epiprocta</taxon>
        <taxon>Anisoptera</taxon>
        <taxon>Libelluloidea</taxon>
        <taxon>Libellulidae</taxon>
        <taxon>Ladona</taxon>
    </lineage>
</organism>
<feature type="transmembrane region" description="Helical" evidence="5">
    <location>
        <begin position="46"/>
        <end position="71"/>
    </location>
</feature>
<reference evidence="7" key="2">
    <citation type="submission" date="2017-10" db="EMBL/GenBank/DDBJ databases">
        <title>Ladona fulva Genome sequencing and assembly.</title>
        <authorList>
            <person name="Murali S."/>
            <person name="Richards S."/>
            <person name="Bandaranaike D."/>
            <person name="Bellair M."/>
            <person name="Blankenburg K."/>
            <person name="Chao H."/>
            <person name="Dinh H."/>
            <person name="Doddapaneni H."/>
            <person name="Dugan-Rocha S."/>
            <person name="Elkadiri S."/>
            <person name="Gnanaolivu R."/>
            <person name="Hernandez B."/>
            <person name="Skinner E."/>
            <person name="Javaid M."/>
            <person name="Lee S."/>
            <person name="Li M."/>
            <person name="Ming W."/>
            <person name="Munidasa M."/>
            <person name="Muniz J."/>
            <person name="Nguyen L."/>
            <person name="Hughes D."/>
            <person name="Osuji N."/>
            <person name="Pu L.-L."/>
            <person name="Puazo M."/>
            <person name="Qu C."/>
            <person name="Quiroz J."/>
            <person name="Raj R."/>
            <person name="Weissenberger G."/>
            <person name="Xin Y."/>
            <person name="Zou X."/>
            <person name="Han Y."/>
            <person name="Worley K."/>
            <person name="Muzny D."/>
            <person name="Gibbs R."/>
        </authorList>
    </citation>
    <scope>NUCLEOTIDE SEQUENCE</scope>
    <source>
        <strain evidence="7">Sampled in the wild</strain>
    </source>
</reference>
<evidence type="ECO:0000256" key="3">
    <source>
        <dbReference type="ARBA" id="ARBA00022989"/>
    </source>
</evidence>
<dbReference type="GO" id="GO:0016020">
    <property type="term" value="C:membrane"/>
    <property type="evidence" value="ECO:0007669"/>
    <property type="project" value="UniProtKB-SubCell"/>
</dbReference>
<evidence type="ECO:0000256" key="5">
    <source>
        <dbReference type="SAM" id="Phobius"/>
    </source>
</evidence>
<dbReference type="PIRSF" id="PIRSF036436">
    <property type="entry name" value="UCP036436"/>
    <property type="match status" value="1"/>
</dbReference>
<feature type="transmembrane region" description="Helical" evidence="5">
    <location>
        <begin position="123"/>
        <end position="143"/>
    </location>
</feature>
<dbReference type="Proteomes" id="UP000792457">
    <property type="component" value="Unassembled WGS sequence"/>
</dbReference>
<dbReference type="EMBL" id="KZ308222">
    <property type="protein sequence ID" value="KAG8225086.1"/>
    <property type="molecule type" value="Genomic_DNA"/>
</dbReference>
<evidence type="ECO:0000256" key="1">
    <source>
        <dbReference type="ARBA" id="ARBA00004141"/>
    </source>
</evidence>
<gene>
    <name evidence="7" type="ORF">J437_LFUL000065</name>
</gene>
<comment type="caution">
    <text evidence="7">The sequence shown here is derived from an EMBL/GenBank/DDBJ whole genome shotgun (WGS) entry which is preliminary data.</text>
</comment>
<evidence type="ECO:0000256" key="4">
    <source>
        <dbReference type="ARBA" id="ARBA00023136"/>
    </source>
</evidence>
<keyword evidence="6" id="KW-0732">Signal</keyword>
<keyword evidence="3 5" id="KW-1133">Transmembrane helix</keyword>
<dbReference type="OrthoDB" id="29773at2759"/>
<feature type="chain" id="PRO_5035424122" description="Solute carrier family 35 member F6" evidence="6">
    <location>
        <begin position="19"/>
        <end position="402"/>
    </location>
</feature>
<proteinExistence type="predicted"/>
<keyword evidence="4 5" id="KW-0472">Membrane</keyword>
<keyword evidence="2 5" id="KW-0812">Transmembrane</keyword>
<evidence type="ECO:0000313" key="7">
    <source>
        <dbReference type="EMBL" id="KAG8225086.1"/>
    </source>
</evidence>
<feature type="transmembrane region" description="Helical" evidence="5">
    <location>
        <begin position="221"/>
        <end position="238"/>
    </location>
</feature>
<sequence>MAWTKFQLTLAFVMIVTGSLNTLSTKWADLMTSLNSAHKDEPFVHPFLQACGMFMGEILCLLAFKLIYLYATYKQDGSRYEVLRGNQDFNPLVFLPAAMCDMIATSIMYIGLNLTYASSFQMFRGSVIVFTGLLSVAFLGRVLSWREWGGIYFVIAGLSVVGLSDFVQSSSNESLNKNYVITGDELIILAQIITATQMVYEEKYVSKYNVHPLQAVGWEGVFGFLVLSLLQIPFYFFYVGKPFSGNPRGVLEDVLDGFIQLYNNPLLVCAFLGTIVSIAFFNFAGISVTKEMSATTRMVLDSVRTLVIWLVGLALSWQKFHYLQVIGFTLLIIGMCLYNGVSVVPPAMSLLRHARLLRRSSSVEVLSRSADEEEAERRIQQGIPPTMSINTTPRDELNFSTA</sequence>
<reference evidence="7" key="1">
    <citation type="submission" date="2013-04" db="EMBL/GenBank/DDBJ databases">
        <authorList>
            <person name="Qu J."/>
            <person name="Murali S.C."/>
            <person name="Bandaranaike D."/>
            <person name="Bellair M."/>
            <person name="Blankenburg K."/>
            <person name="Chao H."/>
            <person name="Dinh H."/>
            <person name="Doddapaneni H."/>
            <person name="Downs B."/>
            <person name="Dugan-Rocha S."/>
            <person name="Elkadiri S."/>
            <person name="Gnanaolivu R.D."/>
            <person name="Hernandez B."/>
            <person name="Javaid M."/>
            <person name="Jayaseelan J.C."/>
            <person name="Lee S."/>
            <person name="Li M."/>
            <person name="Ming W."/>
            <person name="Munidasa M."/>
            <person name="Muniz J."/>
            <person name="Nguyen L."/>
            <person name="Ongeri F."/>
            <person name="Osuji N."/>
            <person name="Pu L.-L."/>
            <person name="Puazo M."/>
            <person name="Qu C."/>
            <person name="Quiroz J."/>
            <person name="Raj R."/>
            <person name="Weissenberger G."/>
            <person name="Xin Y."/>
            <person name="Zou X."/>
            <person name="Han Y."/>
            <person name="Richards S."/>
            <person name="Worley K."/>
            <person name="Muzny D."/>
            <person name="Gibbs R."/>
        </authorList>
    </citation>
    <scope>NUCLEOTIDE SEQUENCE</scope>
    <source>
        <strain evidence="7">Sampled in the wild</strain>
    </source>
</reference>